<dbReference type="SUPFAM" id="SSF51735">
    <property type="entry name" value="NAD(P)-binding Rossmann-fold domains"/>
    <property type="match status" value="1"/>
</dbReference>
<dbReference type="SUPFAM" id="SSF47336">
    <property type="entry name" value="ACP-like"/>
    <property type="match status" value="1"/>
</dbReference>
<dbReference type="Gene3D" id="3.50.50.60">
    <property type="entry name" value="FAD/NAD(P)-binding domain"/>
    <property type="match status" value="1"/>
</dbReference>
<dbReference type="Gene3D" id="1.10.1200.10">
    <property type="entry name" value="ACP-like"/>
    <property type="match status" value="1"/>
</dbReference>
<dbReference type="Proteomes" id="UP000217473">
    <property type="component" value="Unassembled WGS sequence"/>
</dbReference>
<dbReference type="Gene3D" id="3.30.70.250">
    <property type="entry name" value="Malonyl-CoA ACP transacylase, ACP-binding"/>
    <property type="match status" value="1"/>
</dbReference>
<dbReference type="GO" id="GO:0006633">
    <property type="term" value="P:fatty acid biosynthetic process"/>
    <property type="evidence" value="ECO:0007669"/>
    <property type="project" value="TreeGrafter"/>
</dbReference>
<dbReference type="InterPro" id="IPR013968">
    <property type="entry name" value="PKS_KR"/>
</dbReference>
<accession>A0AAX0QQB8</accession>
<comment type="caution">
    <text evidence="5">The sequence shown here is derived from an EMBL/GenBank/DDBJ whole genome shotgun (WGS) entry which is preliminary data.</text>
</comment>
<dbReference type="Pfam" id="PF00698">
    <property type="entry name" value="Acyl_transf_1"/>
    <property type="match status" value="1"/>
</dbReference>
<dbReference type="InterPro" id="IPR020806">
    <property type="entry name" value="PKS_PP-bd"/>
</dbReference>
<reference evidence="5 7" key="1">
    <citation type="journal article" date="2017" name="PLoS ONE">
        <title>Development of a real-time PCR for detection of Staphylococcus pseudintermedius using a novel automated comparison of whole-genome sequences.</title>
        <authorList>
            <person name="Verstappen K.M."/>
            <person name="Huijbregts L."/>
            <person name="Spaninks M."/>
            <person name="Wagenaar J.A."/>
            <person name="Fluit A.C."/>
            <person name="Duim B."/>
        </authorList>
    </citation>
    <scope>NUCLEOTIDE SEQUENCE [LARGE SCALE GENOMIC DNA]</scope>
    <source>
        <strain evidence="5 7">15S02591-1</strain>
    </source>
</reference>
<dbReference type="Pfam" id="PF13738">
    <property type="entry name" value="Pyr_redox_3"/>
    <property type="match status" value="1"/>
</dbReference>
<dbReference type="GO" id="GO:0031177">
    <property type="term" value="F:phosphopantetheine binding"/>
    <property type="evidence" value="ECO:0007669"/>
    <property type="project" value="InterPro"/>
</dbReference>
<dbReference type="SMART" id="SM00827">
    <property type="entry name" value="PKS_AT"/>
    <property type="match status" value="1"/>
</dbReference>
<dbReference type="GO" id="GO:0004312">
    <property type="term" value="F:fatty acid synthase activity"/>
    <property type="evidence" value="ECO:0007669"/>
    <property type="project" value="TreeGrafter"/>
</dbReference>
<reference evidence="6 8" key="2">
    <citation type="submission" date="2017-06" db="EMBL/GenBank/DDBJ databases">
        <title>Identification of a new gene, sdsY, involved in staphylococcal internalization in non-professional phagocytic cells (NPPCs).</title>
        <authorList>
            <person name="Maali Y."/>
            <person name="Martins-Simoes P."/>
            <person name="Trouillet-Assant S."/>
            <person name="Laurent F."/>
            <person name="Diot A."/>
            <person name="Verhoeven P."/>
            <person name="Bouvard D."/>
            <person name="Vandenesch F."/>
            <person name="Bes M."/>
        </authorList>
    </citation>
    <scope>NUCLEOTIDE SEQUENCE [LARGE SCALE GENOMIC DNA]</scope>
    <source>
        <strain evidence="6 8">Heidy</strain>
    </source>
</reference>
<dbReference type="RefSeq" id="WP_096598755.1">
    <property type="nucleotide sequence ID" value="NZ_MWUR01000032.1"/>
</dbReference>
<dbReference type="InterPro" id="IPR036188">
    <property type="entry name" value="FAD/NAD-bd_sf"/>
</dbReference>
<dbReference type="SUPFAM" id="SSF53474">
    <property type="entry name" value="alpha/beta-Hydrolases"/>
    <property type="match status" value="1"/>
</dbReference>
<dbReference type="InterPro" id="IPR014043">
    <property type="entry name" value="Acyl_transferase_dom"/>
</dbReference>
<proteinExistence type="predicted"/>
<dbReference type="SUPFAM" id="SSF55048">
    <property type="entry name" value="Probable ACP-binding domain of malonyl-CoA ACP transacylase"/>
    <property type="match status" value="1"/>
</dbReference>
<dbReference type="Gene3D" id="3.40.50.1820">
    <property type="entry name" value="alpha/beta hydrolase"/>
    <property type="match status" value="1"/>
</dbReference>
<evidence type="ECO:0000256" key="2">
    <source>
        <dbReference type="ARBA" id="ARBA00022553"/>
    </source>
</evidence>
<evidence type="ECO:0000259" key="4">
    <source>
        <dbReference type="PROSITE" id="PS50075"/>
    </source>
</evidence>
<gene>
    <name evidence="5" type="ORF">B5C07_12955</name>
    <name evidence="6" type="ORF">CDL68_12610</name>
</gene>
<dbReference type="SMART" id="SM00822">
    <property type="entry name" value="PKS_KR"/>
    <property type="match status" value="1"/>
</dbReference>
<dbReference type="InterPro" id="IPR009081">
    <property type="entry name" value="PP-bd_ACP"/>
</dbReference>
<dbReference type="InterPro" id="IPR001227">
    <property type="entry name" value="Ac_transferase_dom_sf"/>
</dbReference>
<dbReference type="InterPro" id="IPR016036">
    <property type="entry name" value="Malonyl_transacylase_ACP-bd"/>
</dbReference>
<evidence type="ECO:0000313" key="7">
    <source>
        <dbReference type="Proteomes" id="UP000217473"/>
    </source>
</evidence>
<protein>
    <recommendedName>
        <fullName evidence="4">Carrier domain-containing protein</fullName>
    </recommendedName>
</protein>
<dbReference type="SUPFAM" id="SSF51905">
    <property type="entry name" value="FAD/NAD(P)-binding domain"/>
    <property type="match status" value="1"/>
</dbReference>
<dbReference type="Pfam" id="PF08659">
    <property type="entry name" value="KR"/>
    <property type="match status" value="1"/>
</dbReference>
<feature type="domain" description="Carrier" evidence="4">
    <location>
        <begin position="758"/>
        <end position="845"/>
    </location>
</feature>
<evidence type="ECO:0000313" key="8">
    <source>
        <dbReference type="Proteomes" id="UP000266198"/>
    </source>
</evidence>
<dbReference type="InterPro" id="IPR029058">
    <property type="entry name" value="AB_hydrolase_fold"/>
</dbReference>
<dbReference type="InterPro" id="IPR005645">
    <property type="entry name" value="FSH-like_dom"/>
</dbReference>
<evidence type="ECO:0000256" key="3">
    <source>
        <dbReference type="ARBA" id="ARBA00022679"/>
    </source>
</evidence>
<dbReference type="PROSITE" id="PS50075">
    <property type="entry name" value="CARRIER"/>
    <property type="match status" value="1"/>
</dbReference>
<keyword evidence="1" id="KW-0596">Phosphopantetheine</keyword>
<dbReference type="Pfam" id="PF03959">
    <property type="entry name" value="FSH1"/>
    <property type="match status" value="1"/>
</dbReference>
<dbReference type="InterPro" id="IPR016035">
    <property type="entry name" value="Acyl_Trfase/lysoPLipase"/>
</dbReference>
<dbReference type="Pfam" id="PF00550">
    <property type="entry name" value="PP-binding"/>
    <property type="match status" value="1"/>
</dbReference>
<dbReference type="EMBL" id="NIPK01000044">
    <property type="protein sequence ID" value="RIZ48855.1"/>
    <property type="molecule type" value="Genomic_DNA"/>
</dbReference>
<dbReference type="InterPro" id="IPR036736">
    <property type="entry name" value="ACP-like_sf"/>
</dbReference>
<dbReference type="InterPro" id="IPR050091">
    <property type="entry name" value="PKS_NRPS_Biosynth_Enz"/>
</dbReference>
<dbReference type="Proteomes" id="UP000266198">
    <property type="component" value="Unassembled WGS sequence"/>
</dbReference>
<dbReference type="Gene3D" id="3.40.366.10">
    <property type="entry name" value="Malonyl-Coenzyme A Acyl Carrier Protein, domain 2"/>
    <property type="match status" value="1"/>
</dbReference>
<keyword evidence="8" id="KW-1185">Reference proteome</keyword>
<name>A0AAX0QQB8_9STAP</name>
<dbReference type="PANTHER" id="PTHR43775:SF37">
    <property type="entry name" value="SI:DKEY-61P9.11"/>
    <property type="match status" value="1"/>
</dbReference>
<organism evidence="5 7">
    <name type="scientific">Staphylococcus delphini</name>
    <dbReference type="NCBI Taxonomy" id="53344"/>
    <lineage>
        <taxon>Bacteria</taxon>
        <taxon>Bacillati</taxon>
        <taxon>Bacillota</taxon>
        <taxon>Bacilli</taxon>
        <taxon>Bacillales</taxon>
        <taxon>Staphylococcaceae</taxon>
        <taxon>Staphylococcus</taxon>
        <taxon>Staphylococcus intermedius group</taxon>
    </lineage>
</organism>
<evidence type="ECO:0000313" key="5">
    <source>
        <dbReference type="EMBL" id="PCF45695.1"/>
    </source>
</evidence>
<keyword evidence="3" id="KW-0808">Transferase</keyword>
<sequence>MNNVIKCYDSDKHLWVFTGQGSLNLKNIKHLYNKNNTFKFYFSKYISQLEDILNISIMKMILDESSELNQRTDLEQPITVALQLAIARMWNGVNFYPSVVIGHSIGEYSAAVIAGVMEPSDALLLATHRGNLMSKSPEGGMAAVFKGIKELLPLPNDIVVAAKNAPDLTVISGPYQQLEKFLNINHRDNYVMLNVGHAFHSPSMREAASKFENYVQKTKLKYPNKSVKFISTLTGNEETEKLTSTNYWVEQIVQPVNYLKAIKTCKQMFPNVSSVSELGVSSTLLNITKKTLINTGKIKYIPFDSNIKIVKRKNKLYNSKPIPWNKPKINNRFQESMLNKYAFETNWELISLSKADFDMNETSYLVISENSIDNLPPKWKQIDGKDLDIVKEMIQTKVWDGIIVFSTDIEDDVYKSLEILKYLASDTNIIQTPISFVNHFDNINNSGIQGLLKTFRLEYPEAQVQYIKYKDENNIFSNILYCMYQSSEEDLLIESDKEIYGSRLNRSSKLDELKELELNPNGTYIISGGQGALGLVSLRLLVKKGARNIILLSRSSLRDDVHEELNVLRKESSIELLKCDVSNKEDVRKVKEWLSEMSWPSVKGIIHAAGVLSDAVIQNQTSESFEVSYSAKVHGAHNLHDMFLPPDFLLLFSSAAAIFGSAGQGNYAAANSTLDTLAEKWNYNNENVLSIQWGAWSDGGMAERHSAADYSEKIGFGSISNELGSQMIEQVLANKLKGVLCFTPINWSEFTSNTSFISNFISKKRELNNDISKIDVYSTVKSIVYDTLGKSLDDYDSLLDNGIDSLASVSIRNKIMNIFDVNLTPSLLFDYPNIKAITKYINSELVGYNTKNLGYENYIQSSLPVLVIGAGVSGISFARKLESQGISTIIMESKSEIGGVWSNLANSHSKLQIDSPGYGFDCTVPPSLNTHKWSSVFPTRDEILKELKSISTSLEGEILYNTHVEKVKKISENEYEITYIQNSSEKSINVSGVAAFTGGLHKPIKKKIPNEDCFKGHIASGISNDTPRDIFKNASVAILGHGAFAIENMRTAFENGANSVTIICRKRNLVMPNFGNWLLNSSDSTMSAKDVIEVMRPFYKACGINIEELNAIIEEQNGEWKINQNTVPAGSDLYFLSQILGKLKVVIAEPEKLTEDSLILNNGQSIECDVFLKCLGSKTDDSIIKNIFGDKATIHGLWINEDPNLITYNDGTNGSQTLNNVKSLLCSSYTFFVQSFVQPYIDYRKDPIKFDKLMKRIKNNPKESTVEILYTELWDYLEKAKKNLAAHVEEECPFDVFQSKCESEWEYYSKLLANDTSSTISLWELMKPTLHIIKKRNPSLPIETRKYSPLFGFISTYIPSKPRVLFLAGQGTNSQLSKELLNQTGWLKHSNLDFVIPDAPFEMPAFTNEEQLELLGLDELSKSGKYKKNTSYREWKSGFELLYNNYENNDPIHISTTDHLQWKASLKYLKEVINEFGPFDGIAGFCEGASIAHAALSLQKHGHDFGLSKTKFLIAMAPWVSPIHKILDTQISNTTLDIPMLQIVGNNDMNVFLDAAPKFANNFKYYKEFRHNGKHVYPLLSQKLQVELEDLILRSK</sequence>
<evidence type="ECO:0000256" key="1">
    <source>
        <dbReference type="ARBA" id="ARBA00022450"/>
    </source>
</evidence>
<dbReference type="InterPro" id="IPR057326">
    <property type="entry name" value="KR_dom"/>
</dbReference>
<dbReference type="SUPFAM" id="SSF52151">
    <property type="entry name" value="FabD/lysophospholipase-like"/>
    <property type="match status" value="1"/>
</dbReference>
<dbReference type="Gene3D" id="3.40.50.720">
    <property type="entry name" value="NAD(P)-binding Rossmann-like Domain"/>
    <property type="match status" value="1"/>
</dbReference>
<dbReference type="SMART" id="SM00823">
    <property type="entry name" value="PKS_PP"/>
    <property type="match status" value="1"/>
</dbReference>
<evidence type="ECO:0000313" key="6">
    <source>
        <dbReference type="EMBL" id="RIZ48855.1"/>
    </source>
</evidence>
<dbReference type="InterPro" id="IPR036291">
    <property type="entry name" value="NAD(P)-bd_dom_sf"/>
</dbReference>
<dbReference type="PANTHER" id="PTHR43775">
    <property type="entry name" value="FATTY ACID SYNTHASE"/>
    <property type="match status" value="1"/>
</dbReference>
<keyword evidence="2" id="KW-0597">Phosphoprotein</keyword>
<dbReference type="EMBL" id="MWUR01000032">
    <property type="protein sequence ID" value="PCF45695.1"/>
    <property type="molecule type" value="Genomic_DNA"/>
</dbReference>